<evidence type="ECO:0000256" key="1">
    <source>
        <dbReference type="ARBA" id="ARBA00010502"/>
    </source>
</evidence>
<dbReference type="Pfam" id="PF05564">
    <property type="entry name" value="Auxin_repressed"/>
    <property type="match status" value="1"/>
</dbReference>
<protein>
    <submittedName>
        <fullName evidence="2">Uncharacterized protein</fullName>
    </submittedName>
</protein>
<reference evidence="2 3" key="1">
    <citation type="journal article" date="2023" name="Hortic Res">
        <title>Pangenome of water caltrop reveals structural variations and asymmetric subgenome divergence after allopolyploidization.</title>
        <authorList>
            <person name="Zhang X."/>
            <person name="Chen Y."/>
            <person name="Wang L."/>
            <person name="Yuan Y."/>
            <person name="Fang M."/>
            <person name="Shi L."/>
            <person name="Lu R."/>
            <person name="Comes H.P."/>
            <person name="Ma Y."/>
            <person name="Chen Y."/>
            <person name="Huang G."/>
            <person name="Zhou Y."/>
            <person name="Zheng Z."/>
            <person name="Qiu Y."/>
        </authorList>
    </citation>
    <scope>NUCLEOTIDE SEQUENCE [LARGE SCALE GENOMIC DNA]</scope>
    <source>
        <strain evidence="2">F231</strain>
    </source>
</reference>
<sequence length="186" mass="20330">MVLLEKLWDDVVAGLQPERGLVKLRKISVKPRDGDAEGSKSKYKKRSMSMPVLVNSPKTPGTMSTPTSPMSAGTAYNVWRSVFHPGSNIATKTIDGNYLDKPTQSNSPTVYDCQTFSVNSKVCFTAARPASTVEAGRGDRDYGCRIDSNKRSNNGSGEHLLRCGSYVDHDMILLSKATSHTRKDVT</sequence>
<dbReference type="AlphaFoldDB" id="A0AAN7QXC9"/>
<name>A0AAN7QXC9_TRANT</name>
<dbReference type="EMBL" id="JAXQNO010000015">
    <property type="protein sequence ID" value="KAK4783484.1"/>
    <property type="molecule type" value="Genomic_DNA"/>
</dbReference>
<gene>
    <name evidence="2" type="ORF">SAY86_007858</name>
</gene>
<dbReference type="PANTHER" id="PTHR33565">
    <property type="entry name" value="DORMANCY-ASSOCIATED PROTEIN 1"/>
    <property type="match status" value="1"/>
</dbReference>
<comment type="caution">
    <text evidence="2">The sequence shown here is derived from an EMBL/GenBank/DDBJ whole genome shotgun (WGS) entry which is preliminary data.</text>
</comment>
<accession>A0AAN7QXC9</accession>
<proteinExistence type="inferred from homology"/>
<evidence type="ECO:0000313" key="3">
    <source>
        <dbReference type="Proteomes" id="UP001346149"/>
    </source>
</evidence>
<comment type="similarity">
    <text evidence="1">Belongs to the DRM1/ARP family.</text>
</comment>
<evidence type="ECO:0000313" key="2">
    <source>
        <dbReference type="EMBL" id="KAK4783484.1"/>
    </source>
</evidence>
<dbReference type="PANTHER" id="PTHR33565:SF2">
    <property type="entry name" value="DORMANCY-ASSOCIATED PROTEIN 1"/>
    <property type="match status" value="1"/>
</dbReference>
<dbReference type="Proteomes" id="UP001346149">
    <property type="component" value="Unassembled WGS sequence"/>
</dbReference>
<organism evidence="2 3">
    <name type="scientific">Trapa natans</name>
    <name type="common">Water chestnut</name>
    <dbReference type="NCBI Taxonomy" id="22666"/>
    <lineage>
        <taxon>Eukaryota</taxon>
        <taxon>Viridiplantae</taxon>
        <taxon>Streptophyta</taxon>
        <taxon>Embryophyta</taxon>
        <taxon>Tracheophyta</taxon>
        <taxon>Spermatophyta</taxon>
        <taxon>Magnoliopsida</taxon>
        <taxon>eudicotyledons</taxon>
        <taxon>Gunneridae</taxon>
        <taxon>Pentapetalae</taxon>
        <taxon>rosids</taxon>
        <taxon>malvids</taxon>
        <taxon>Myrtales</taxon>
        <taxon>Lythraceae</taxon>
        <taxon>Trapa</taxon>
    </lineage>
</organism>
<dbReference type="InterPro" id="IPR008406">
    <property type="entry name" value="DRM/ARP"/>
</dbReference>
<keyword evidence="3" id="KW-1185">Reference proteome</keyword>